<evidence type="ECO:0000313" key="3">
    <source>
        <dbReference type="Proteomes" id="UP001596408"/>
    </source>
</evidence>
<dbReference type="Pfam" id="PF23957">
    <property type="entry name" value="DUF7286"/>
    <property type="match status" value="1"/>
</dbReference>
<feature type="region of interest" description="Disordered" evidence="1">
    <location>
        <begin position="302"/>
        <end position="321"/>
    </location>
</feature>
<evidence type="ECO:0000313" key="2">
    <source>
        <dbReference type="EMBL" id="MFC6826396.1"/>
    </source>
</evidence>
<proteinExistence type="predicted"/>
<feature type="region of interest" description="Disordered" evidence="1">
    <location>
        <begin position="989"/>
        <end position="1022"/>
    </location>
</feature>
<sequence length="1022" mass="108398">MRLADDNRGRVPFALVGVLLLVTSSTYGASLATRGPSAADRSVDESMDRIDAETTTALRTAARDAALAAARDPVTDNSTTAVGDVLGENRTFRRYLRLRISLAAAESLRSVEHVRGDVVANASLPRPTNESSVREAIRRVSVAKAANGTALRVTVRNVSLSARRDGRVVAEESVTRTLTVAVPVLGLHDRTVDYQRRLDANPLEAPGLARRTTAGLLGVAQARGAAQYAGAPIQNVLANRHVELSTNAGLLTAQRAAFGRTDPDARRGVRRATARTGLTDVLAPVAGSDAAAFVADGVTDAAAPPESENATIPTAAPPSTDETLRVDVGRTADEAFVGFLRGGGERPGFETVRRDGYRVRVAVRTDATTVHDGSRPAPDAPGEGWTMTSRETFRETRVESANGTTTRPRTDSGERVFDTAVRRVAVERRVERTWRHANRSSRTTEATWTDVYRVEMAIVASLTPVPGAERPVEPLFERGGAVGGPNLREVPAAAGDAFSDRGGADAVARRAVGGEEPDVTTVDGRRPDELRTWVYDDVASLRERVRNVAVEPPARAVATGRVNPAAQLASSIRERRASLVAAPDSYDGAADRVRVAARAAYLNRLLAALDERANRTATRNDGIEEALASRGVDAGRTNRLAANRTVRTPARRAYGNDSTLGGMTTFVPDGDPAYLSLKPVSGDRVDGVEDETRYYPLAARNTNVFTLPYGDASDVVVNGLFGSGDSVSLRTAGKALTAANRTLAAIDDETLAGRRAVLQRKTEDSLRAVRSRAFETLGAETDLPADDRRRAVDAAFDRWEGTGRRAVAATNGSFAAAVAAEVEPADATARDRVETALRVDVAAAATESDVRVPERATNRTVSRTRKLGTKLLKDAAARGTERAVERTAEKYADASVGGTPAGLPLSPTLNPWVATANVWVVETRGEYARFAVSADRGGETPVTYVRDGSAVSLDVDGDGTEETLGRSERVGFNVRTVVPVVVPSGGLGVGDKDGDAVERSPAWNGAKPGPGCETPTGRCPRE</sequence>
<comment type="caution">
    <text evidence="2">The sequence shown here is derived from an EMBL/GenBank/DDBJ whole genome shotgun (WGS) entry which is preliminary data.</text>
</comment>
<dbReference type="AlphaFoldDB" id="A0ABD5U0N5"/>
<dbReference type="RefSeq" id="WP_379697946.1">
    <property type="nucleotide sequence ID" value="NZ_JBHSXH010000015.1"/>
</dbReference>
<name>A0ABD5U0N5_9EURY</name>
<accession>A0ABD5U0N5</accession>
<evidence type="ECO:0000256" key="1">
    <source>
        <dbReference type="SAM" id="MobiDB-lite"/>
    </source>
</evidence>
<reference evidence="2 3" key="1">
    <citation type="journal article" date="2019" name="Int. J. Syst. Evol. Microbiol.">
        <title>The Global Catalogue of Microorganisms (GCM) 10K type strain sequencing project: providing services to taxonomists for standard genome sequencing and annotation.</title>
        <authorList>
            <consortium name="The Broad Institute Genomics Platform"/>
            <consortium name="The Broad Institute Genome Sequencing Center for Infectious Disease"/>
            <person name="Wu L."/>
            <person name="Ma J."/>
        </authorList>
    </citation>
    <scope>NUCLEOTIDE SEQUENCE [LARGE SCALE GENOMIC DNA]</scope>
    <source>
        <strain evidence="2 3">YIM 94188</strain>
    </source>
</reference>
<keyword evidence="3" id="KW-1185">Reference proteome</keyword>
<gene>
    <name evidence="2" type="ORF">ACFQEV_15540</name>
</gene>
<organism evidence="2 3">
    <name type="scientific">Halopelagius fulvigenes</name>
    <dbReference type="NCBI Taxonomy" id="1198324"/>
    <lineage>
        <taxon>Archaea</taxon>
        <taxon>Methanobacteriati</taxon>
        <taxon>Methanobacteriota</taxon>
        <taxon>Stenosarchaea group</taxon>
        <taxon>Halobacteria</taxon>
        <taxon>Halobacteriales</taxon>
        <taxon>Haloferacaceae</taxon>
    </lineage>
</organism>
<dbReference type="EMBL" id="JBHSXH010000015">
    <property type="protein sequence ID" value="MFC6826396.1"/>
    <property type="molecule type" value="Genomic_DNA"/>
</dbReference>
<protein>
    <submittedName>
        <fullName evidence="2">Uncharacterized protein</fullName>
    </submittedName>
</protein>
<dbReference type="InterPro" id="IPR055710">
    <property type="entry name" value="DUF7286"/>
</dbReference>
<dbReference type="Proteomes" id="UP001596408">
    <property type="component" value="Unassembled WGS sequence"/>
</dbReference>